<protein>
    <recommendedName>
        <fullName evidence="3">DUF3800 domain-containing protein</fullName>
    </recommendedName>
</protein>
<evidence type="ECO:0008006" key="3">
    <source>
        <dbReference type="Google" id="ProtNLM"/>
    </source>
</evidence>
<dbReference type="EMBL" id="AP021861">
    <property type="protein sequence ID" value="BBO32254.1"/>
    <property type="molecule type" value="Genomic_DNA"/>
</dbReference>
<reference evidence="2" key="1">
    <citation type="submission" date="2019-10" db="EMBL/GenBank/DDBJ databases">
        <title>Lacipirellula parvula gen. nov., sp. nov., representing a lineage of planctomycetes widespread in freshwater anoxic habitats, and description of the family Lacipirellulaceae.</title>
        <authorList>
            <person name="Dedysh S.N."/>
            <person name="Kulichevskaya I.S."/>
            <person name="Beletsky A.V."/>
            <person name="Rakitin A.L."/>
            <person name="Mardanov A.V."/>
            <person name="Ivanova A.A."/>
            <person name="Saltykova V.X."/>
            <person name="Rijpstra W.I.C."/>
            <person name="Sinninghe Damste J.S."/>
            <person name="Ravin N.V."/>
        </authorList>
    </citation>
    <scope>NUCLEOTIDE SEQUENCE [LARGE SCALE GENOMIC DNA]</scope>
    <source>
        <strain evidence="2">PX69</strain>
    </source>
</reference>
<dbReference type="AlphaFoldDB" id="A0A5K7X6A7"/>
<gene>
    <name evidence="1" type="ORF">PLANPX_1866</name>
</gene>
<dbReference type="RefSeq" id="WP_152098250.1">
    <property type="nucleotide sequence ID" value="NZ_AP021861.1"/>
</dbReference>
<name>A0A5K7X6A7_9BACT</name>
<evidence type="ECO:0000313" key="1">
    <source>
        <dbReference type="EMBL" id="BBO32254.1"/>
    </source>
</evidence>
<sequence>MRTVYCDESGFTGNRLMDEDQPIFAFAGVCMAPDRAEAYERELAEKHKLKATEFKGGSLCKRQRGQAVVRQVIEELADHAQVAFANKKYALCCKMFEYLIEPAVSPVNSLLYNIKFHKFVANVLYAFMIAEKASAESVFGRFEDALRGRTDRQLIAIPGASAVTAIDLNDFVDNIITFLVCNRKKIAEEVILDEPQRAGGWMLELSTTSLRSILVAFGADMEPMEVYCDESKPIADQTLIFDVMVGRTDVRKVPFAGRMHQVTFNLDRKIEMVDSRAYPGVQLADIFASATTFALNNPGHELSNVWFEHSEKFVHVDSVVPQLEFADLTRPDVAVSAMVFHELLNRSILGQPYLADMREIIGIAQAGVAAEPERFPGSPADEDDFRYFYEDDDEEEEEEVG</sequence>
<dbReference type="Proteomes" id="UP000326837">
    <property type="component" value="Chromosome"/>
</dbReference>
<accession>A0A5K7X6A7</accession>
<dbReference type="InterPro" id="IPR024524">
    <property type="entry name" value="DUF3800"/>
</dbReference>
<dbReference type="Pfam" id="PF12686">
    <property type="entry name" value="DUF3800"/>
    <property type="match status" value="1"/>
</dbReference>
<organism evidence="1 2">
    <name type="scientific">Lacipirellula parvula</name>
    <dbReference type="NCBI Taxonomy" id="2650471"/>
    <lineage>
        <taxon>Bacteria</taxon>
        <taxon>Pseudomonadati</taxon>
        <taxon>Planctomycetota</taxon>
        <taxon>Planctomycetia</taxon>
        <taxon>Pirellulales</taxon>
        <taxon>Lacipirellulaceae</taxon>
        <taxon>Lacipirellula</taxon>
    </lineage>
</organism>
<evidence type="ECO:0000313" key="2">
    <source>
        <dbReference type="Proteomes" id="UP000326837"/>
    </source>
</evidence>
<proteinExistence type="predicted"/>
<keyword evidence="2" id="KW-1185">Reference proteome</keyword>
<dbReference type="KEGG" id="lpav:PLANPX_1866"/>